<sequence>MELFIYNYIFDNLRAVETGKKHKYDLLANHCGAMNGYKTRIIPYVMTWEGITTTFHKKYRSELNLDSRTQAYIQARVLKMTLESLSMEARRGEVIMENEQEVTEKENLESNMCENRPISILKYNKPDVFILDKIKKEILIVEVGITSFDNLRAVETEKKHKYDLLANHCGAMNGYKTRIIPYVMTWEGITTTFHKKYRSELNLDSRTQAYIQARVLKMTLESLSMEARRGEVIMENEQEVTEKENLESNMCENRPISICDDILKK</sequence>
<gene>
    <name evidence="1" type="ORF">NAPIS_ORF02717</name>
</gene>
<dbReference type="Proteomes" id="UP000053780">
    <property type="component" value="Unassembled WGS sequence"/>
</dbReference>
<organism evidence="1 2">
    <name type="scientific">Vairimorpha apis BRL 01</name>
    <dbReference type="NCBI Taxonomy" id="1037528"/>
    <lineage>
        <taxon>Eukaryota</taxon>
        <taxon>Fungi</taxon>
        <taxon>Fungi incertae sedis</taxon>
        <taxon>Microsporidia</taxon>
        <taxon>Nosematidae</taxon>
        <taxon>Vairimorpha</taxon>
    </lineage>
</organism>
<reference evidence="1 2" key="1">
    <citation type="journal article" date="2013" name="BMC Genomics">
        <title>Genome sequencing and comparative genomics of honey bee microsporidia, Nosema apis reveal novel insights into host-parasite interactions.</title>
        <authorList>
            <person name="Chen Yp."/>
            <person name="Pettis J.S."/>
            <person name="Zhao Y."/>
            <person name="Liu X."/>
            <person name="Tallon L.J."/>
            <person name="Sadzewicz L.D."/>
            <person name="Li R."/>
            <person name="Zheng H."/>
            <person name="Huang S."/>
            <person name="Zhang X."/>
            <person name="Hamilton M.C."/>
            <person name="Pernal S.F."/>
            <person name="Melathopoulos A.P."/>
            <person name="Yan X."/>
            <person name="Evans J.D."/>
        </authorList>
    </citation>
    <scope>NUCLEOTIDE SEQUENCE [LARGE SCALE GENOMIC DNA]</scope>
    <source>
        <strain evidence="1 2">BRL 01</strain>
    </source>
</reference>
<proteinExistence type="predicted"/>
<evidence type="ECO:0000313" key="1">
    <source>
        <dbReference type="EMBL" id="EQB59725.1"/>
    </source>
</evidence>
<accession>T0MF67</accession>
<dbReference type="OrthoDB" id="2192644at2759"/>
<evidence type="ECO:0000313" key="2">
    <source>
        <dbReference type="Proteomes" id="UP000053780"/>
    </source>
</evidence>
<dbReference type="EMBL" id="KE647374">
    <property type="protein sequence ID" value="EQB59725.1"/>
    <property type="molecule type" value="Genomic_DNA"/>
</dbReference>
<dbReference type="AlphaFoldDB" id="T0MF67"/>
<name>T0MF67_9MICR</name>
<dbReference type="VEuPathDB" id="MicrosporidiaDB:NAPIS_ORF02717"/>
<keyword evidence="2" id="KW-1185">Reference proteome</keyword>
<protein>
    <submittedName>
        <fullName evidence="1">Uncharacterized protein</fullName>
    </submittedName>
</protein>
<dbReference type="HOGENOM" id="CLU_1050076_0_0_1"/>